<name>A0ABT1PSV4_9ACTN</name>
<feature type="region of interest" description="Disordered" evidence="1">
    <location>
        <begin position="118"/>
        <end position="140"/>
    </location>
</feature>
<keyword evidence="2" id="KW-0732">Signal</keyword>
<feature type="signal peptide" evidence="2">
    <location>
        <begin position="1"/>
        <end position="26"/>
    </location>
</feature>
<evidence type="ECO:0000256" key="2">
    <source>
        <dbReference type="SAM" id="SignalP"/>
    </source>
</evidence>
<accession>A0ABT1PSV4</accession>
<evidence type="ECO:0000313" key="4">
    <source>
        <dbReference type="Proteomes" id="UP001057702"/>
    </source>
</evidence>
<dbReference type="RefSeq" id="WP_255918884.1">
    <property type="nucleotide sequence ID" value="NZ_JANFNG010000002.1"/>
</dbReference>
<gene>
    <name evidence="3" type="ORF">NGB36_05285</name>
</gene>
<feature type="chain" id="PRO_5045798979" description="Lipoprotein" evidence="2">
    <location>
        <begin position="27"/>
        <end position="182"/>
    </location>
</feature>
<protein>
    <recommendedName>
        <fullName evidence="5">Lipoprotein</fullName>
    </recommendedName>
</protein>
<proteinExistence type="predicted"/>
<keyword evidence="4" id="KW-1185">Reference proteome</keyword>
<evidence type="ECO:0008006" key="5">
    <source>
        <dbReference type="Google" id="ProtNLM"/>
    </source>
</evidence>
<dbReference type="EMBL" id="JANFNG010000002">
    <property type="protein sequence ID" value="MCQ4080020.1"/>
    <property type="molecule type" value="Genomic_DNA"/>
</dbReference>
<reference evidence="3" key="1">
    <citation type="submission" date="2022-06" db="EMBL/GenBank/DDBJ databases">
        <title>Draft genome sequence of Streptomyces sp. RB6PN25 isolated from peat swamp forest in Thailand.</title>
        <authorList>
            <person name="Duangmal K."/>
            <person name="Klaysubun C."/>
        </authorList>
    </citation>
    <scope>NUCLEOTIDE SEQUENCE</scope>
    <source>
        <strain evidence="3">RB6PN25</strain>
    </source>
</reference>
<evidence type="ECO:0000313" key="3">
    <source>
        <dbReference type="EMBL" id="MCQ4080020.1"/>
    </source>
</evidence>
<comment type="caution">
    <text evidence="3">The sequence shown here is derived from an EMBL/GenBank/DDBJ whole genome shotgun (WGS) entry which is preliminary data.</text>
</comment>
<organism evidence="3 4">
    <name type="scientific">Streptomyces humicola</name>
    <dbReference type="NCBI Taxonomy" id="2953240"/>
    <lineage>
        <taxon>Bacteria</taxon>
        <taxon>Bacillati</taxon>
        <taxon>Actinomycetota</taxon>
        <taxon>Actinomycetes</taxon>
        <taxon>Kitasatosporales</taxon>
        <taxon>Streptomycetaceae</taxon>
        <taxon>Streptomyces</taxon>
    </lineage>
</organism>
<evidence type="ECO:0000256" key="1">
    <source>
        <dbReference type="SAM" id="MobiDB-lite"/>
    </source>
</evidence>
<dbReference type="Proteomes" id="UP001057702">
    <property type="component" value="Unassembled WGS sequence"/>
</dbReference>
<sequence length="182" mass="17755">MQSGRIAVLTLAAASALALGAPAAMASVDPNPAMPGQALTISDDKHCDMANGAKASSTLFGDAIMSAGANHMFVTVKVPSGTRSGDYNVTIECGVGGKTYNVTVHVMGVSVGTNTSAPNASAAPGLPGQSGKPTAPTKGAKTGLGGSIGVMNTIEVVGGAALLVVAGTAAVTIKRRRAGGKH</sequence>